<feature type="region of interest" description="Disordered" evidence="1">
    <location>
        <begin position="84"/>
        <end position="117"/>
    </location>
</feature>
<protein>
    <submittedName>
        <fullName evidence="2">Uncharacterized protein</fullName>
    </submittedName>
</protein>
<feature type="compositionally biased region" description="Low complexity" evidence="1">
    <location>
        <begin position="98"/>
        <end position="112"/>
    </location>
</feature>
<organism evidence="2 3">
    <name type="scientific">Trifolium medium</name>
    <dbReference type="NCBI Taxonomy" id="97028"/>
    <lineage>
        <taxon>Eukaryota</taxon>
        <taxon>Viridiplantae</taxon>
        <taxon>Streptophyta</taxon>
        <taxon>Embryophyta</taxon>
        <taxon>Tracheophyta</taxon>
        <taxon>Spermatophyta</taxon>
        <taxon>Magnoliopsida</taxon>
        <taxon>eudicotyledons</taxon>
        <taxon>Gunneridae</taxon>
        <taxon>Pentapetalae</taxon>
        <taxon>rosids</taxon>
        <taxon>fabids</taxon>
        <taxon>Fabales</taxon>
        <taxon>Fabaceae</taxon>
        <taxon>Papilionoideae</taxon>
        <taxon>50 kb inversion clade</taxon>
        <taxon>NPAAA clade</taxon>
        <taxon>Hologalegina</taxon>
        <taxon>IRL clade</taxon>
        <taxon>Trifolieae</taxon>
        <taxon>Trifolium</taxon>
    </lineage>
</organism>
<reference evidence="2 3" key="1">
    <citation type="journal article" date="2018" name="Front. Plant Sci.">
        <title>Red Clover (Trifolium pratense) and Zigzag Clover (T. medium) - A Picture of Genomic Similarities and Differences.</title>
        <authorList>
            <person name="Dluhosova J."/>
            <person name="Istvanek J."/>
            <person name="Nedelnik J."/>
            <person name="Repkova J."/>
        </authorList>
    </citation>
    <scope>NUCLEOTIDE SEQUENCE [LARGE SCALE GENOMIC DNA]</scope>
    <source>
        <strain evidence="3">cv. 10/8</strain>
        <tissue evidence="2">Leaf</tissue>
    </source>
</reference>
<dbReference type="Proteomes" id="UP000265520">
    <property type="component" value="Unassembled WGS sequence"/>
</dbReference>
<dbReference type="AlphaFoldDB" id="A0A392NGV9"/>
<comment type="caution">
    <text evidence="2">The sequence shown here is derived from an EMBL/GenBank/DDBJ whole genome shotgun (WGS) entry which is preliminary data.</text>
</comment>
<evidence type="ECO:0000256" key="1">
    <source>
        <dbReference type="SAM" id="MobiDB-lite"/>
    </source>
</evidence>
<dbReference type="EMBL" id="LXQA010038409">
    <property type="protein sequence ID" value="MCH98731.1"/>
    <property type="molecule type" value="Genomic_DNA"/>
</dbReference>
<feature type="non-terminal residue" evidence="2">
    <location>
        <position position="1"/>
    </location>
</feature>
<proteinExistence type="predicted"/>
<accession>A0A392NGV9</accession>
<sequence length="247" mass="28292">PTFSLGHCNLITAICRAQGVPNVEDEAPWVPYNPISLAYFKDLEDGPVVVPVDEGEHHEPMAHHGAVNVEDDVEMVHEYNQFEDGEHPQQQPPHHEPQQQQHQPPFEPQQHPGAPNLHSENEIAALLHTLDLNEVYNLPNLYYNTSGSLYTEAMNVRQNFPPISYFPRYPTREAWNAHKARERTAFNAREMVMDDAWEEQFGEYERAQAAVNEIGNTSTTFTMEDLGFREDDRFLHNFLNSNDSADS</sequence>
<evidence type="ECO:0000313" key="3">
    <source>
        <dbReference type="Proteomes" id="UP000265520"/>
    </source>
</evidence>
<name>A0A392NGV9_9FABA</name>
<keyword evidence="3" id="KW-1185">Reference proteome</keyword>
<evidence type="ECO:0000313" key="2">
    <source>
        <dbReference type="EMBL" id="MCH98731.1"/>
    </source>
</evidence>